<protein>
    <recommendedName>
        <fullName evidence="1">Signal peptidase I</fullName>
        <ecNumber evidence="1">3.4.21.89</ecNumber>
    </recommendedName>
</protein>
<dbReference type="EMBL" id="JAFLWD010000012">
    <property type="protein sequence ID" value="MBO0439917.1"/>
    <property type="molecule type" value="Genomic_DNA"/>
</dbReference>
<dbReference type="NCBIfam" id="TIGR02228">
    <property type="entry name" value="sigpep_I_arch"/>
    <property type="match status" value="1"/>
</dbReference>
<sequence length="304" mass="35267">MARKSSVRKGNRSRDSVRNSASNKSVRTYDNRKSYMEDKRDYQRNLRSRQRSTRRVSHDDYYENPRPRRSEFQEYPRQRMQPNRPVREHRNNMGTNYRSGQHSVAKSPGMLVFSFLSNFVFYGVTIGIIAMAVMFSFSSKSTASIFGYRFYTVLTNSMVPQDDGLKGGFYAGDVVIVKLMDGNKIKKDDIVTFAVGDGTRYLTHRMVEHKDELNGEKGDYLITKGDANKTNDPPISADRVLGKVVFAVPKVGDVFDFVREEFWACIVCVLSVYGFFLVLKSYLFSPKEELIRKRRNTRYPMYER</sequence>
<proteinExistence type="predicted"/>
<keyword evidence="3" id="KW-1133">Transmembrane helix</keyword>
<organism evidence="4 5">
    <name type="scientific">Candidatus Enterococcus ikei</name>
    <dbReference type="NCBI Taxonomy" id="2815326"/>
    <lineage>
        <taxon>Bacteria</taxon>
        <taxon>Bacillati</taxon>
        <taxon>Bacillota</taxon>
        <taxon>Bacilli</taxon>
        <taxon>Lactobacillales</taxon>
        <taxon>Enterococcaceae</taxon>
        <taxon>Enterococcus</taxon>
    </lineage>
</organism>
<comment type="caution">
    <text evidence="4">The sequence shown here is derived from an EMBL/GenBank/DDBJ whole genome shotgun (WGS) entry which is preliminary data.</text>
</comment>
<dbReference type="InterPro" id="IPR001733">
    <property type="entry name" value="Peptidase_S26B"/>
</dbReference>
<dbReference type="EC" id="3.4.21.89" evidence="1"/>
<feature type="transmembrane region" description="Helical" evidence="3">
    <location>
        <begin position="111"/>
        <end position="137"/>
    </location>
</feature>
<feature type="transmembrane region" description="Helical" evidence="3">
    <location>
        <begin position="261"/>
        <end position="285"/>
    </location>
</feature>
<dbReference type="CDD" id="cd06530">
    <property type="entry name" value="S26_SPase_I"/>
    <property type="match status" value="1"/>
</dbReference>
<evidence type="ECO:0000256" key="1">
    <source>
        <dbReference type="NCBIfam" id="TIGR02228"/>
    </source>
</evidence>
<evidence type="ECO:0000313" key="5">
    <source>
        <dbReference type="Proteomes" id="UP000664632"/>
    </source>
</evidence>
<accession>A0ABS3GXD0</accession>
<reference evidence="4 5" key="1">
    <citation type="submission" date="2021-03" db="EMBL/GenBank/DDBJ databases">
        <title>Enterococcal diversity collection.</title>
        <authorList>
            <person name="Gilmore M.S."/>
            <person name="Schwartzman J."/>
            <person name="Van Tyne D."/>
            <person name="Martin M."/>
            <person name="Earl A.M."/>
            <person name="Manson A.L."/>
            <person name="Straub T."/>
            <person name="Salamzade R."/>
            <person name="Saavedra J."/>
            <person name="Lebreton F."/>
            <person name="Prichula J."/>
            <person name="Schaufler K."/>
            <person name="Gaca A."/>
            <person name="Sgardioli B."/>
            <person name="Wagenaar J."/>
            <person name="Strong T."/>
        </authorList>
    </citation>
    <scope>NUCLEOTIDE SEQUENCE [LARGE SCALE GENOMIC DNA]</scope>
    <source>
        <strain evidence="4 5">DIV0869a</strain>
    </source>
</reference>
<dbReference type="InterPro" id="IPR019533">
    <property type="entry name" value="Peptidase_S26"/>
</dbReference>
<dbReference type="RefSeq" id="WP_207111997.1">
    <property type="nucleotide sequence ID" value="NZ_JAFLWD010000012.1"/>
</dbReference>
<feature type="compositionally biased region" description="Basic and acidic residues" evidence="2">
    <location>
        <begin position="27"/>
        <end position="44"/>
    </location>
</feature>
<gene>
    <name evidence="4" type="ORF">JZO69_06065</name>
</gene>
<feature type="compositionally biased region" description="Basic residues" evidence="2">
    <location>
        <begin position="46"/>
        <end position="55"/>
    </location>
</feature>
<feature type="compositionally biased region" description="Basic and acidic residues" evidence="2">
    <location>
        <begin position="56"/>
        <end position="77"/>
    </location>
</feature>
<keyword evidence="3" id="KW-0812">Transmembrane</keyword>
<dbReference type="PANTHER" id="PTHR10806">
    <property type="entry name" value="SIGNAL PEPTIDASE COMPLEX CATALYTIC SUBUNIT SEC11"/>
    <property type="match status" value="1"/>
</dbReference>
<evidence type="ECO:0000256" key="3">
    <source>
        <dbReference type="SAM" id="Phobius"/>
    </source>
</evidence>
<keyword evidence="4" id="KW-0378">Hydrolase</keyword>
<keyword evidence="5" id="KW-1185">Reference proteome</keyword>
<feature type="region of interest" description="Disordered" evidence="2">
    <location>
        <begin position="1"/>
        <end position="101"/>
    </location>
</feature>
<feature type="compositionally biased region" description="Basic residues" evidence="2">
    <location>
        <begin position="1"/>
        <end position="11"/>
    </location>
</feature>
<dbReference type="Proteomes" id="UP000664632">
    <property type="component" value="Unassembled WGS sequence"/>
</dbReference>
<name>A0ABS3GXD0_9ENTE</name>
<dbReference type="PANTHER" id="PTHR10806:SF6">
    <property type="entry name" value="SIGNAL PEPTIDASE COMPLEX CATALYTIC SUBUNIT SEC11"/>
    <property type="match status" value="1"/>
</dbReference>
<feature type="compositionally biased region" description="Polar residues" evidence="2">
    <location>
        <begin position="92"/>
        <end position="101"/>
    </location>
</feature>
<dbReference type="GO" id="GO:0009003">
    <property type="term" value="F:signal peptidase activity"/>
    <property type="evidence" value="ECO:0007669"/>
    <property type="project" value="UniProtKB-EC"/>
</dbReference>
<evidence type="ECO:0000256" key="2">
    <source>
        <dbReference type="SAM" id="MobiDB-lite"/>
    </source>
</evidence>
<evidence type="ECO:0000313" key="4">
    <source>
        <dbReference type="EMBL" id="MBO0439917.1"/>
    </source>
</evidence>
<keyword evidence="3" id="KW-0472">Membrane</keyword>